<reference evidence="1" key="1">
    <citation type="submission" date="2018-02" db="EMBL/GenBank/DDBJ databases">
        <title>Rhizophora mucronata_Transcriptome.</title>
        <authorList>
            <person name="Meera S.P."/>
            <person name="Sreeshan A."/>
            <person name="Augustine A."/>
        </authorList>
    </citation>
    <scope>NUCLEOTIDE SEQUENCE</scope>
    <source>
        <tissue evidence="1">Leaf</tissue>
    </source>
</reference>
<protein>
    <submittedName>
        <fullName evidence="1">Uncharacterized protein</fullName>
    </submittedName>
</protein>
<dbReference type="EMBL" id="GGEC01084777">
    <property type="protein sequence ID" value="MBX65261.1"/>
    <property type="molecule type" value="Transcribed_RNA"/>
</dbReference>
<evidence type="ECO:0000313" key="1">
    <source>
        <dbReference type="EMBL" id="MBX65261.1"/>
    </source>
</evidence>
<sequence length="48" mass="5374">MELLGNFLKMIFYCLKFFSIACNGSKGCKYISFFTTSCLAVVASTNNF</sequence>
<name>A0A2P2QE39_RHIMU</name>
<accession>A0A2P2QE39</accession>
<organism evidence="1">
    <name type="scientific">Rhizophora mucronata</name>
    <name type="common">Asiatic mangrove</name>
    <dbReference type="NCBI Taxonomy" id="61149"/>
    <lineage>
        <taxon>Eukaryota</taxon>
        <taxon>Viridiplantae</taxon>
        <taxon>Streptophyta</taxon>
        <taxon>Embryophyta</taxon>
        <taxon>Tracheophyta</taxon>
        <taxon>Spermatophyta</taxon>
        <taxon>Magnoliopsida</taxon>
        <taxon>eudicotyledons</taxon>
        <taxon>Gunneridae</taxon>
        <taxon>Pentapetalae</taxon>
        <taxon>rosids</taxon>
        <taxon>fabids</taxon>
        <taxon>Malpighiales</taxon>
        <taxon>Rhizophoraceae</taxon>
        <taxon>Rhizophora</taxon>
    </lineage>
</organism>
<proteinExistence type="predicted"/>
<dbReference type="AlphaFoldDB" id="A0A2P2QE39"/>